<feature type="region of interest" description="Disordered" evidence="2">
    <location>
        <begin position="110"/>
        <end position="141"/>
    </location>
</feature>
<feature type="coiled-coil region" evidence="1">
    <location>
        <begin position="172"/>
        <end position="199"/>
    </location>
</feature>
<geneLocation type="mitochondrion" evidence="4"/>
<evidence type="ECO:0000313" key="3">
    <source>
        <dbReference type="EMBL" id="CEP02362.1"/>
    </source>
</evidence>
<evidence type="ECO:0000313" key="5">
    <source>
        <dbReference type="Proteomes" id="UP000039324"/>
    </source>
</evidence>
<evidence type="ECO:0000256" key="2">
    <source>
        <dbReference type="SAM" id="MobiDB-lite"/>
    </source>
</evidence>
<reference evidence="3 5" key="1">
    <citation type="submission" date="2015-02" db="EMBL/GenBank/DDBJ databases">
        <authorList>
            <person name="Chooi Y.-H."/>
        </authorList>
    </citation>
    <scope>NUCLEOTIDE SEQUENCE [LARGE SCALE GENOMIC DNA]</scope>
    <source>
        <strain evidence="3">E3</strain>
    </source>
</reference>
<evidence type="ECO:0000313" key="4">
    <source>
        <dbReference type="EMBL" id="SPQ99006.1"/>
    </source>
</evidence>
<keyword evidence="1" id="KW-0175">Coiled coil</keyword>
<dbReference type="Gene3D" id="1.20.5.170">
    <property type="match status" value="1"/>
</dbReference>
<dbReference type="EMBL" id="CDSF01000125">
    <property type="protein sequence ID" value="CEP02362.1"/>
    <property type="molecule type" value="Genomic_DNA"/>
</dbReference>
<name>A0A0G4J4C5_PLABS</name>
<evidence type="ECO:0008006" key="7">
    <source>
        <dbReference type="Google" id="ProtNLM"/>
    </source>
</evidence>
<dbReference type="Proteomes" id="UP000039324">
    <property type="component" value="Unassembled WGS sequence"/>
</dbReference>
<dbReference type="SUPFAM" id="SSF57959">
    <property type="entry name" value="Leucine zipper domain"/>
    <property type="match status" value="1"/>
</dbReference>
<evidence type="ECO:0000313" key="6">
    <source>
        <dbReference type="Proteomes" id="UP000290189"/>
    </source>
</evidence>
<sequence length="372" mass="41369">MAHGGAGGFDNARMTDMTLEMDEQFGRQRIDLLLAQNDFLHEQAVTPRVVAPAPTHDPYGASELSNSMRRVQTCPTDLSSMFMAAAAAPLPTTAPVVLAREVAPRTFAPSFTMPPAARDDTSVVQQAPPASHSEQQQQFPLRRIQTAPVALSSMSEHDSRLAKKAQAARLSRQRKKEYIMRLEAEVARLTARLAELQAVHQPDVLQAAHAQEQQQLKAKMTSLLEQAPVPTDELCRTLEQFVQKSRNRQNSTDFFIGRAAACLQPTSQDRFIEWALAVGSSRLWAPKPNATMPMQDHLNAFFVAQQDLESRLNAIRARLANLSQMARRHLAAQHEHIDRLRATLTAEQVARFCVWVESNPVCLQMLAAVWGV</sequence>
<keyword evidence="5" id="KW-1185">Reference proteome</keyword>
<keyword evidence="4" id="KW-0496">Mitochondrion</keyword>
<proteinExistence type="predicted"/>
<protein>
    <recommendedName>
        <fullName evidence="7">BZIP domain-containing protein</fullName>
    </recommendedName>
</protein>
<dbReference type="GO" id="GO:0003700">
    <property type="term" value="F:DNA-binding transcription factor activity"/>
    <property type="evidence" value="ECO:0007669"/>
    <property type="project" value="InterPro"/>
</dbReference>
<organism evidence="3 5">
    <name type="scientific">Plasmodiophora brassicae</name>
    <name type="common">Clubroot disease agent</name>
    <dbReference type="NCBI Taxonomy" id="37360"/>
    <lineage>
        <taxon>Eukaryota</taxon>
        <taxon>Sar</taxon>
        <taxon>Rhizaria</taxon>
        <taxon>Endomyxa</taxon>
        <taxon>Phytomyxea</taxon>
        <taxon>Plasmodiophorida</taxon>
        <taxon>Plasmodiophoridae</taxon>
        <taxon>Plasmodiophora</taxon>
    </lineage>
</organism>
<reference evidence="4 6" key="2">
    <citation type="submission" date="2018-03" db="EMBL/GenBank/DDBJ databases">
        <authorList>
            <person name="Fogelqvist J."/>
        </authorList>
    </citation>
    <scope>NUCLEOTIDE SEQUENCE [LARGE SCALE GENOMIC DNA]</scope>
</reference>
<dbReference type="EMBL" id="OVEO01000011">
    <property type="protein sequence ID" value="SPQ99006.1"/>
    <property type="molecule type" value="Genomic_DNA"/>
</dbReference>
<evidence type="ECO:0000256" key="1">
    <source>
        <dbReference type="SAM" id="Coils"/>
    </source>
</evidence>
<dbReference type="Proteomes" id="UP000290189">
    <property type="component" value="Unassembled WGS sequence"/>
</dbReference>
<gene>
    <name evidence="3" type="ORF">PBRA_008946</name>
    <name evidence="4" type="ORF">PLBR_LOCUS6221</name>
</gene>
<dbReference type="InterPro" id="IPR046347">
    <property type="entry name" value="bZIP_sf"/>
</dbReference>
<accession>A0A0G4J4C5</accession>
<dbReference type="AlphaFoldDB" id="A0A0G4J4C5"/>